<dbReference type="EMBL" id="DYZL01000161">
    <property type="protein sequence ID" value="HJH43631.1"/>
    <property type="molecule type" value="Genomic_DNA"/>
</dbReference>
<dbReference type="InterPro" id="IPR036271">
    <property type="entry name" value="Tet_transcr_reg_TetR-rel_C_sf"/>
</dbReference>
<dbReference type="PANTHER" id="PTHR30055">
    <property type="entry name" value="HTH-TYPE TRANSCRIPTIONAL REGULATOR RUTR"/>
    <property type="match status" value="1"/>
</dbReference>
<dbReference type="InterPro" id="IPR050109">
    <property type="entry name" value="HTH-type_TetR-like_transc_reg"/>
</dbReference>
<dbReference type="PRINTS" id="PR00455">
    <property type="entry name" value="HTHTETR"/>
</dbReference>
<dbReference type="SUPFAM" id="SSF48498">
    <property type="entry name" value="Tetracyclin repressor-like, C-terminal domain"/>
    <property type="match status" value="1"/>
</dbReference>
<gene>
    <name evidence="5" type="ORF">K8V16_07520</name>
</gene>
<dbReference type="Pfam" id="PF00440">
    <property type="entry name" value="TetR_N"/>
    <property type="match status" value="1"/>
</dbReference>
<dbReference type="PANTHER" id="PTHR30055:SF223">
    <property type="entry name" value="HTH-TYPE TRANSCRIPTIONAL REGULATOR UIDR"/>
    <property type="match status" value="1"/>
</dbReference>
<reference evidence="5" key="2">
    <citation type="submission" date="2021-09" db="EMBL/GenBank/DDBJ databases">
        <authorList>
            <person name="Gilroy R."/>
        </authorList>
    </citation>
    <scope>NUCLEOTIDE SEQUENCE</scope>
    <source>
        <strain evidence="5">USAMLcec12-2067</strain>
    </source>
</reference>
<organism evidence="5 6">
    <name type="scientific">Rubneribacter badeniensis</name>
    <dbReference type="NCBI Taxonomy" id="2070688"/>
    <lineage>
        <taxon>Bacteria</taxon>
        <taxon>Bacillati</taxon>
        <taxon>Actinomycetota</taxon>
        <taxon>Coriobacteriia</taxon>
        <taxon>Eggerthellales</taxon>
        <taxon>Eggerthellaceae</taxon>
        <taxon>Rubneribacter</taxon>
    </lineage>
</organism>
<dbReference type="GO" id="GO:0003700">
    <property type="term" value="F:DNA-binding transcription factor activity"/>
    <property type="evidence" value="ECO:0007669"/>
    <property type="project" value="TreeGrafter"/>
</dbReference>
<dbReference type="PROSITE" id="PS01081">
    <property type="entry name" value="HTH_TETR_1"/>
    <property type="match status" value="1"/>
</dbReference>
<feature type="DNA-binding region" description="H-T-H motif" evidence="2">
    <location>
        <begin position="33"/>
        <end position="52"/>
    </location>
</feature>
<dbReference type="InterPro" id="IPR009057">
    <property type="entry name" value="Homeodomain-like_sf"/>
</dbReference>
<dbReference type="PROSITE" id="PS50977">
    <property type="entry name" value="HTH_TETR_2"/>
    <property type="match status" value="1"/>
</dbReference>
<feature type="region of interest" description="Disordered" evidence="3">
    <location>
        <begin position="177"/>
        <end position="215"/>
    </location>
</feature>
<sequence>MGTRRTEKACATRRQLLDAALEVIGEKGYSAATVDEIVEAAGVSKGVAYYHFKSKAAMAESILEDGIGRIVAGFECIAAEAPTAADALTGMIELFASGIFENKAFGRFFVSELWREGRVWSDAMRGYERRLLDVLEGQIARGQREGCIRPEIDPAFEAVALVGMVLTGALYHLGDEGPLTREPLGQRAGAPGKTGETEPEGGALRGGAPGEAGSDADGLRGCAAGGKEAFIARIVDFVRHANARPGALG</sequence>
<keyword evidence="1 2" id="KW-0238">DNA-binding</keyword>
<dbReference type="InterPro" id="IPR001647">
    <property type="entry name" value="HTH_TetR"/>
</dbReference>
<dbReference type="Gene3D" id="1.10.357.10">
    <property type="entry name" value="Tetracycline Repressor, domain 2"/>
    <property type="match status" value="1"/>
</dbReference>
<evidence type="ECO:0000256" key="2">
    <source>
        <dbReference type="PROSITE-ProRule" id="PRU00335"/>
    </source>
</evidence>
<evidence type="ECO:0000256" key="1">
    <source>
        <dbReference type="ARBA" id="ARBA00023125"/>
    </source>
</evidence>
<reference evidence="5" key="1">
    <citation type="journal article" date="2021" name="PeerJ">
        <title>Extensive microbial diversity within the chicken gut microbiome revealed by metagenomics and culture.</title>
        <authorList>
            <person name="Gilroy R."/>
            <person name="Ravi A."/>
            <person name="Getino M."/>
            <person name="Pursley I."/>
            <person name="Horton D.L."/>
            <person name="Alikhan N.F."/>
            <person name="Baker D."/>
            <person name="Gharbi K."/>
            <person name="Hall N."/>
            <person name="Watson M."/>
            <person name="Adriaenssens E.M."/>
            <person name="Foster-Nyarko E."/>
            <person name="Jarju S."/>
            <person name="Secka A."/>
            <person name="Antonio M."/>
            <person name="Oren A."/>
            <person name="Chaudhuri R.R."/>
            <person name="La Ragione R."/>
            <person name="Hildebrand F."/>
            <person name="Pallen M.J."/>
        </authorList>
    </citation>
    <scope>NUCLEOTIDE SEQUENCE</scope>
    <source>
        <strain evidence="5">USAMLcec12-2067</strain>
    </source>
</reference>
<evidence type="ECO:0000256" key="3">
    <source>
        <dbReference type="SAM" id="MobiDB-lite"/>
    </source>
</evidence>
<accession>A0A9D2VL63</accession>
<protein>
    <submittedName>
        <fullName evidence="5">TetR/AcrR family transcriptional regulator</fullName>
    </submittedName>
</protein>
<dbReference type="InterPro" id="IPR023772">
    <property type="entry name" value="DNA-bd_HTH_TetR-type_CS"/>
</dbReference>
<dbReference type="Gene3D" id="1.10.10.60">
    <property type="entry name" value="Homeodomain-like"/>
    <property type="match status" value="1"/>
</dbReference>
<feature type="domain" description="HTH tetR-type" evidence="4">
    <location>
        <begin position="10"/>
        <end position="70"/>
    </location>
</feature>
<evidence type="ECO:0000313" key="5">
    <source>
        <dbReference type="EMBL" id="HJH43631.1"/>
    </source>
</evidence>
<dbReference type="Proteomes" id="UP000789325">
    <property type="component" value="Unassembled WGS sequence"/>
</dbReference>
<dbReference type="AlphaFoldDB" id="A0A9D2VL63"/>
<comment type="caution">
    <text evidence="5">The sequence shown here is derived from an EMBL/GenBank/DDBJ whole genome shotgun (WGS) entry which is preliminary data.</text>
</comment>
<proteinExistence type="predicted"/>
<dbReference type="GO" id="GO:0000976">
    <property type="term" value="F:transcription cis-regulatory region binding"/>
    <property type="evidence" value="ECO:0007669"/>
    <property type="project" value="TreeGrafter"/>
</dbReference>
<evidence type="ECO:0000259" key="4">
    <source>
        <dbReference type="PROSITE" id="PS50977"/>
    </source>
</evidence>
<dbReference type="SUPFAM" id="SSF46689">
    <property type="entry name" value="Homeodomain-like"/>
    <property type="match status" value="1"/>
</dbReference>
<evidence type="ECO:0000313" key="6">
    <source>
        <dbReference type="Proteomes" id="UP000789325"/>
    </source>
</evidence>
<name>A0A9D2VL63_9ACTN</name>